<evidence type="ECO:0000256" key="6">
    <source>
        <dbReference type="ARBA" id="ARBA00022927"/>
    </source>
</evidence>
<dbReference type="OrthoDB" id="9986677at2759"/>
<dbReference type="GO" id="GO:0015031">
    <property type="term" value="P:protein transport"/>
    <property type="evidence" value="ECO:0007669"/>
    <property type="project" value="UniProtKB-KW"/>
</dbReference>
<evidence type="ECO:0000256" key="1">
    <source>
        <dbReference type="ARBA" id="ARBA00004141"/>
    </source>
</evidence>
<dbReference type="Proteomes" id="UP000092154">
    <property type="component" value="Unassembled WGS sequence"/>
</dbReference>
<keyword evidence="5" id="KW-0571">Peptide transport</keyword>
<keyword evidence="7 9" id="KW-1133">Transmembrane helix</keyword>
<keyword evidence="4 9" id="KW-0812">Transmembrane</keyword>
<name>A0A1B7MJH7_9AGAM</name>
<protein>
    <submittedName>
        <fullName evidence="10">OPT superfamily oligopeptide transporter</fullName>
    </submittedName>
</protein>
<evidence type="ECO:0000256" key="7">
    <source>
        <dbReference type="ARBA" id="ARBA00022989"/>
    </source>
</evidence>
<dbReference type="AlphaFoldDB" id="A0A1B7MJH7"/>
<feature type="transmembrane region" description="Helical" evidence="9">
    <location>
        <begin position="58"/>
        <end position="76"/>
    </location>
</feature>
<sequence length="185" mass="21131">SANVVMMNSIIDNQREILLSVQGTNIWSGQQPQQYNSQAIAWGGLSHELFSAGQRYQWVPWAYVVGLFVPIPFWVVHRYWPKLRADYLYTPVIAYYIGWLCVGINSSILSYFAIAFLSQWWLRTRYPRWFAKYNYIIGAALAGGTQVMVFILSFAVQGAGGNSHLFPTWWGADQGGNYDHCSMLN</sequence>
<evidence type="ECO:0000313" key="10">
    <source>
        <dbReference type="EMBL" id="OAX32746.1"/>
    </source>
</evidence>
<evidence type="ECO:0000256" key="3">
    <source>
        <dbReference type="ARBA" id="ARBA00022448"/>
    </source>
</evidence>
<evidence type="ECO:0000256" key="9">
    <source>
        <dbReference type="SAM" id="Phobius"/>
    </source>
</evidence>
<dbReference type="STRING" id="1314800.A0A1B7MJH7"/>
<dbReference type="InParanoid" id="A0A1B7MJH7"/>
<evidence type="ECO:0000256" key="8">
    <source>
        <dbReference type="ARBA" id="ARBA00023136"/>
    </source>
</evidence>
<keyword evidence="8 9" id="KW-0472">Membrane</keyword>
<dbReference type="InterPro" id="IPR004648">
    <property type="entry name" value="Oligpept_transpt"/>
</dbReference>
<gene>
    <name evidence="10" type="ORF">K503DRAFT_701590</name>
</gene>
<keyword evidence="3" id="KW-0813">Transport</keyword>
<evidence type="ECO:0000256" key="5">
    <source>
        <dbReference type="ARBA" id="ARBA00022856"/>
    </source>
</evidence>
<reference evidence="10 11" key="1">
    <citation type="submission" date="2016-06" db="EMBL/GenBank/DDBJ databases">
        <title>Comparative genomics of the ectomycorrhizal sister species Rhizopogon vinicolor and Rhizopogon vesiculosus (Basidiomycota: Boletales) reveals a divergence of the mating type B locus.</title>
        <authorList>
            <consortium name="DOE Joint Genome Institute"/>
            <person name="Mujic A.B."/>
            <person name="Kuo A."/>
            <person name="Tritt A."/>
            <person name="Lipzen A."/>
            <person name="Chen C."/>
            <person name="Johnson J."/>
            <person name="Sharma A."/>
            <person name="Barry K."/>
            <person name="Grigoriev I.V."/>
            <person name="Spatafora J.W."/>
        </authorList>
    </citation>
    <scope>NUCLEOTIDE SEQUENCE [LARGE SCALE GENOMIC DNA]</scope>
    <source>
        <strain evidence="10 11">AM-OR11-026</strain>
    </source>
</reference>
<dbReference type="GO" id="GO:0035673">
    <property type="term" value="F:oligopeptide transmembrane transporter activity"/>
    <property type="evidence" value="ECO:0007669"/>
    <property type="project" value="InterPro"/>
</dbReference>
<dbReference type="EMBL" id="KV448926">
    <property type="protein sequence ID" value="OAX32746.1"/>
    <property type="molecule type" value="Genomic_DNA"/>
</dbReference>
<proteinExistence type="inferred from homology"/>
<feature type="transmembrane region" description="Helical" evidence="9">
    <location>
        <begin position="133"/>
        <end position="156"/>
    </location>
</feature>
<accession>A0A1B7MJH7</accession>
<evidence type="ECO:0000256" key="4">
    <source>
        <dbReference type="ARBA" id="ARBA00022692"/>
    </source>
</evidence>
<keyword evidence="11" id="KW-1185">Reference proteome</keyword>
<dbReference type="GO" id="GO:0016020">
    <property type="term" value="C:membrane"/>
    <property type="evidence" value="ECO:0007669"/>
    <property type="project" value="UniProtKB-SubCell"/>
</dbReference>
<evidence type="ECO:0000256" key="2">
    <source>
        <dbReference type="ARBA" id="ARBA00008807"/>
    </source>
</evidence>
<dbReference type="PANTHER" id="PTHR22601">
    <property type="entry name" value="ISP4 LIKE PROTEIN"/>
    <property type="match status" value="1"/>
</dbReference>
<dbReference type="InterPro" id="IPR004813">
    <property type="entry name" value="OPT"/>
</dbReference>
<organism evidence="10 11">
    <name type="scientific">Rhizopogon vinicolor AM-OR11-026</name>
    <dbReference type="NCBI Taxonomy" id="1314800"/>
    <lineage>
        <taxon>Eukaryota</taxon>
        <taxon>Fungi</taxon>
        <taxon>Dikarya</taxon>
        <taxon>Basidiomycota</taxon>
        <taxon>Agaricomycotina</taxon>
        <taxon>Agaricomycetes</taxon>
        <taxon>Agaricomycetidae</taxon>
        <taxon>Boletales</taxon>
        <taxon>Suillineae</taxon>
        <taxon>Rhizopogonaceae</taxon>
        <taxon>Rhizopogon</taxon>
    </lineage>
</organism>
<feature type="transmembrane region" description="Helical" evidence="9">
    <location>
        <begin position="96"/>
        <end position="121"/>
    </location>
</feature>
<feature type="non-terminal residue" evidence="10">
    <location>
        <position position="1"/>
    </location>
</feature>
<keyword evidence="6" id="KW-0653">Protein transport</keyword>
<comment type="subcellular location">
    <subcellularLocation>
        <location evidence="1">Membrane</location>
        <topology evidence="1">Multi-pass membrane protein</topology>
    </subcellularLocation>
</comment>
<comment type="similarity">
    <text evidence="2">Belongs to the oligopeptide OPT transporter family.</text>
</comment>
<dbReference type="Pfam" id="PF03169">
    <property type="entry name" value="OPT"/>
    <property type="match status" value="1"/>
</dbReference>
<evidence type="ECO:0000313" key="11">
    <source>
        <dbReference type="Proteomes" id="UP000092154"/>
    </source>
</evidence>